<protein>
    <submittedName>
        <fullName evidence="1">Uncharacterized protein</fullName>
    </submittedName>
</protein>
<organism evidence="1 2">
    <name type="scientific">Xiphophorus couchianus</name>
    <name type="common">Monterrey platyfish</name>
    <dbReference type="NCBI Taxonomy" id="32473"/>
    <lineage>
        <taxon>Eukaryota</taxon>
        <taxon>Metazoa</taxon>
        <taxon>Chordata</taxon>
        <taxon>Craniata</taxon>
        <taxon>Vertebrata</taxon>
        <taxon>Euteleostomi</taxon>
        <taxon>Actinopterygii</taxon>
        <taxon>Neopterygii</taxon>
        <taxon>Teleostei</taxon>
        <taxon>Neoteleostei</taxon>
        <taxon>Acanthomorphata</taxon>
        <taxon>Ovalentaria</taxon>
        <taxon>Atherinomorphae</taxon>
        <taxon>Cyprinodontiformes</taxon>
        <taxon>Poeciliidae</taxon>
        <taxon>Poeciliinae</taxon>
        <taxon>Xiphophorus</taxon>
    </lineage>
</organism>
<reference evidence="1" key="1">
    <citation type="submission" date="2025-08" db="UniProtKB">
        <authorList>
            <consortium name="Ensembl"/>
        </authorList>
    </citation>
    <scope>IDENTIFICATION</scope>
</reference>
<accession>A0A3B5MC01</accession>
<dbReference type="AlphaFoldDB" id="A0A3B5MC01"/>
<name>A0A3B5MC01_9TELE</name>
<keyword evidence="2" id="KW-1185">Reference proteome</keyword>
<dbReference type="Proteomes" id="UP000261380">
    <property type="component" value="Unplaced"/>
</dbReference>
<proteinExistence type="predicted"/>
<sequence>MFRVVFDFTWKFTSEKSSLHEGVLYCSGRRGVLCPTYECVLIQNTFISVKNCSVKTWTERQSLIIKKLFLLKQHKKPRVQFANADRVKDHHSNCELSD</sequence>
<dbReference type="Ensembl" id="ENSXCOT00000021401.1">
    <property type="protein sequence ID" value="ENSXCOP00000021142.1"/>
    <property type="gene ID" value="ENSXCOG00000015818.1"/>
</dbReference>
<evidence type="ECO:0000313" key="2">
    <source>
        <dbReference type="Proteomes" id="UP000261380"/>
    </source>
</evidence>
<reference evidence="1" key="2">
    <citation type="submission" date="2025-09" db="UniProtKB">
        <authorList>
            <consortium name="Ensembl"/>
        </authorList>
    </citation>
    <scope>IDENTIFICATION</scope>
</reference>
<evidence type="ECO:0000313" key="1">
    <source>
        <dbReference type="Ensembl" id="ENSXCOP00000021142.1"/>
    </source>
</evidence>